<gene>
    <name evidence="10" type="ORF">PCANC_21677</name>
</gene>
<dbReference type="InterPro" id="IPR004274">
    <property type="entry name" value="FCP1_dom"/>
</dbReference>
<dbReference type="Pfam" id="PF03031">
    <property type="entry name" value="NIF"/>
    <property type="match status" value="1"/>
</dbReference>
<feature type="region of interest" description="Disordered" evidence="7">
    <location>
        <begin position="456"/>
        <end position="517"/>
    </location>
</feature>
<dbReference type="InterPro" id="IPR036420">
    <property type="entry name" value="BRCT_dom_sf"/>
</dbReference>
<comment type="subcellular location">
    <subcellularLocation>
        <location evidence="1">Nucleus</location>
    </subcellularLocation>
</comment>
<feature type="compositionally biased region" description="Polar residues" evidence="7">
    <location>
        <begin position="484"/>
        <end position="497"/>
    </location>
</feature>
<dbReference type="SMART" id="SM00577">
    <property type="entry name" value="CPDc"/>
    <property type="match status" value="1"/>
</dbReference>
<proteinExistence type="predicted"/>
<protein>
    <recommendedName>
        <fullName evidence="2">protein-serine/threonine phosphatase</fullName>
        <ecNumber evidence="2">3.1.3.16</ecNumber>
    </recommendedName>
</protein>
<dbReference type="InterPro" id="IPR011947">
    <property type="entry name" value="FCP1_euk"/>
</dbReference>
<dbReference type="InterPro" id="IPR001357">
    <property type="entry name" value="BRCT_dom"/>
</dbReference>
<dbReference type="PROSITE" id="PS50969">
    <property type="entry name" value="FCP1"/>
    <property type="match status" value="1"/>
</dbReference>
<dbReference type="PROSITE" id="PS50172">
    <property type="entry name" value="BRCT"/>
    <property type="match status" value="1"/>
</dbReference>
<evidence type="ECO:0000259" key="9">
    <source>
        <dbReference type="PROSITE" id="PS50969"/>
    </source>
</evidence>
<dbReference type="OrthoDB" id="10249888at2759"/>
<feature type="domain" description="FCP1 homology" evidence="9">
    <location>
        <begin position="282"/>
        <end position="459"/>
    </location>
</feature>
<dbReference type="GO" id="GO:0008420">
    <property type="term" value="F:RNA polymerase II CTD heptapeptide repeat phosphatase activity"/>
    <property type="evidence" value="ECO:0007669"/>
    <property type="project" value="InterPro"/>
</dbReference>
<feature type="compositionally biased region" description="Basic residues" evidence="7">
    <location>
        <begin position="606"/>
        <end position="617"/>
    </location>
</feature>
<evidence type="ECO:0000256" key="6">
    <source>
        <dbReference type="ARBA" id="ARBA00048336"/>
    </source>
</evidence>
<dbReference type="SUPFAM" id="SSF52113">
    <property type="entry name" value="BRCT domain"/>
    <property type="match status" value="1"/>
</dbReference>
<dbReference type="SUPFAM" id="SSF56784">
    <property type="entry name" value="HAD-like"/>
    <property type="match status" value="1"/>
</dbReference>
<feature type="compositionally biased region" description="Low complexity" evidence="7">
    <location>
        <begin position="504"/>
        <end position="514"/>
    </location>
</feature>
<sequence>MEDQTERNNGEDSSAQEAFPPGPAAADSSHPPAPASPTADRRPVRRRRKLASKDCSADPNAPSGSAPSPDDHDPPTLILLPPEIRLPITIQYLFVPSRQSSDSKYSHKLQNHPSVSKTSPLFSYYDGETTRLSCHNILSNPHHSSPAAPSARISDLEPGQQSSSSSSSDNIFNVAQSVPHLKTYESPVKGELIEWFITEGQILHERDGWRTRPILKIKEPCTHAVQWHGQCAICGSDLTIGDYTGISETSRASIPMSHGPSTLTVSVSEAQRLESETRSRLLKAQKLSLIVDLDQTIVHATVDPTVGEWMSDPSNPNWPALQGVSRFQLNDGPNVTNEGCYYYLKQRPGLSEFLHSLADKYEMHVYTMGTRAYADAVCKIIDPAGDIFGNRILSRDESGSMTQKSITRLFPVDTSMVVIIDDRGDVWEYSPNLVAVVPYNFFVGIGDINGAFLPPARPLEPSPAENEGTPPSLNTQEEVRIPTMTVTDDSGSTSSFPQGEAQAPSGEPSSGPPSDTTIVTAQACETSSLPTISGTTVMGVTDGAAPLTTTTTTTTTTTAAAAAATAMSEEEMVKTARSKLIADQVLSRPLKQKQKQMAMQQEAQRVHQRTGGSHKRSTGSAGTGVSRNGGSSNASKSASSSRATTPRVGPPGPPATDLPCPDPLVPTRLPDTAAPPAPVLDQDLASTAAGPAGQPPLASSIGSQTESMHSAKSAPNDDSSDSDTNTDLSMDEFNDQFVEQAVLVDQDKELSRLEFILGDIHSGFYSQDSIEEADARVVISAIKHDVLHGIHVAFSSLWPMEAVSEQQYAWKLAEQFGASCYTQLTPRVTHLIAAKLGTSKVNTALSRPNVAVVRPKWLYDAALLWTRPAEEGYSWRAGLGEEGSSVEKGNEEEGDGFEDGPDSWGVVGMGAADWKEATAEVMAALDESDDDSALEERPGSSSDEDEHNTRGRKRGRSSGLSTPARSPSRDRDPLSSAADTLDADSPLSKRKRMARSRSSKLKLVVPLNEEDDDNVNNDDGNPSADASSQESAHAQPLLPPSILDQLSPEDDEFLSALAAEMEGSMAS</sequence>
<feature type="compositionally biased region" description="Low complexity" evidence="7">
    <location>
        <begin position="141"/>
        <end position="151"/>
    </location>
</feature>
<reference evidence="10 11" key="1">
    <citation type="submission" date="2017-11" db="EMBL/GenBank/DDBJ databases">
        <title>De novo assembly and phasing of dikaryotic genomes from two isolates of Puccinia coronata f. sp. avenae, the causal agent of oat crown rust.</title>
        <authorList>
            <person name="Miller M.E."/>
            <person name="Zhang Y."/>
            <person name="Omidvar V."/>
            <person name="Sperschneider J."/>
            <person name="Schwessinger B."/>
            <person name="Raley C."/>
            <person name="Palmer J.M."/>
            <person name="Garnica D."/>
            <person name="Upadhyaya N."/>
            <person name="Rathjen J."/>
            <person name="Taylor J.M."/>
            <person name="Park R.F."/>
            <person name="Dodds P.N."/>
            <person name="Hirsch C.D."/>
            <person name="Kianian S.F."/>
            <person name="Figueroa M."/>
        </authorList>
    </citation>
    <scope>NUCLEOTIDE SEQUENCE [LARGE SCALE GENOMIC DNA]</scope>
    <source>
        <strain evidence="10">12NC29</strain>
    </source>
</reference>
<dbReference type="EC" id="3.1.3.16" evidence="2"/>
<evidence type="ECO:0000256" key="3">
    <source>
        <dbReference type="ARBA" id="ARBA00022801"/>
    </source>
</evidence>
<feature type="region of interest" description="Disordered" evidence="7">
    <location>
        <begin position="880"/>
        <end position="908"/>
    </location>
</feature>
<evidence type="ECO:0000256" key="4">
    <source>
        <dbReference type="ARBA" id="ARBA00023242"/>
    </source>
</evidence>
<dbReference type="Proteomes" id="UP000235388">
    <property type="component" value="Unassembled WGS sequence"/>
</dbReference>
<keyword evidence="3" id="KW-0378">Hydrolase</keyword>
<feature type="region of interest" description="Disordered" evidence="7">
    <location>
        <begin position="1"/>
        <end position="79"/>
    </location>
</feature>
<dbReference type="InterPro" id="IPR039189">
    <property type="entry name" value="Fcp1"/>
</dbReference>
<name>A0A2N5UJ93_9BASI</name>
<accession>A0A2N5UJ93</accession>
<feature type="compositionally biased region" description="Basic and acidic residues" evidence="7">
    <location>
        <begin position="1"/>
        <end position="10"/>
    </location>
</feature>
<evidence type="ECO:0000259" key="8">
    <source>
        <dbReference type="PROSITE" id="PS50172"/>
    </source>
</evidence>
<keyword evidence="11" id="KW-1185">Reference proteome</keyword>
<dbReference type="STRING" id="200324.A0A2N5UJ93"/>
<dbReference type="AlphaFoldDB" id="A0A2N5UJ93"/>
<evidence type="ECO:0000256" key="7">
    <source>
        <dbReference type="SAM" id="MobiDB-lite"/>
    </source>
</evidence>
<dbReference type="CDD" id="cd17729">
    <property type="entry name" value="BRCT_CTDP1"/>
    <property type="match status" value="1"/>
</dbReference>
<dbReference type="Pfam" id="PF00533">
    <property type="entry name" value="BRCT"/>
    <property type="match status" value="1"/>
</dbReference>
<feature type="compositionally biased region" description="Acidic residues" evidence="7">
    <location>
        <begin position="890"/>
        <end position="901"/>
    </location>
</feature>
<comment type="catalytic activity">
    <reaction evidence="6">
        <text>O-phospho-L-threonyl-[protein] + H2O = L-threonyl-[protein] + phosphate</text>
        <dbReference type="Rhea" id="RHEA:47004"/>
        <dbReference type="Rhea" id="RHEA-COMP:11060"/>
        <dbReference type="Rhea" id="RHEA-COMP:11605"/>
        <dbReference type="ChEBI" id="CHEBI:15377"/>
        <dbReference type="ChEBI" id="CHEBI:30013"/>
        <dbReference type="ChEBI" id="CHEBI:43474"/>
        <dbReference type="ChEBI" id="CHEBI:61977"/>
        <dbReference type="EC" id="3.1.3.16"/>
    </reaction>
</comment>
<dbReference type="CDD" id="cd07521">
    <property type="entry name" value="HAD_FCP1-like"/>
    <property type="match status" value="1"/>
</dbReference>
<feature type="compositionally biased region" description="Pro residues" evidence="7">
    <location>
        <begin position="648"/>
        <end position="664"/>
    </location>
</feature>
<evidence type="ECO:0000313" key="11">
    <source>
        <dbReference type="Proteomes" id="UP000235388"/>
    </source>
</evidence>
<feature type="region of interest" description="Disordered" evidence="7">
    <location>
        <begin position="137"/>
        <end position="170"/>
    </location>
</feature>
<feature type="compositionally biased region" description="Low complexity" evidence="7">
    <location>
        <begin position="710"/>
        <end position="728"/>
    </location>
</feature>
<feature type="compositionally biased region" description="Basic residues" evidence="7">
    <location>
        <begin position="988"/>
        <end position="1000"/>
    </location>
</feature>
<comment type="caution">
    <text evidence="10">The sequence shown here is derived from an EMBL/GenBank/DDBJ whole genome shotgun (WGS) entry which is preliminary data.</text>
</comment>
<evidence type="ECO:0000313" key="10">
    <source>
        <dbReference type="EMBL" id="PLW37822.1"/>
    </source>
</evidence>
<feature type="compositionally biased region" description="Low complexity" evidence="7">
    <location>
        <begin position="957"/>
        <end position="966"/>
    </location>
</feature>
<dbReference type="NCBIfam" id="TIGR02250">
    <property type="entry name" value="FCP1_euk"/>
    <property type="match status" value="1"/>
</dbReference>
<dbReference type="PANTHER" id="PTHR23081:SF36">
    <property type="entry name" value="RNA POLYMERASE II SUBUNIT A C-TERMINAL DOMAIN PHOSPHATASE"/>
    <property type="match status" value="1"/>
</dbReference>
<dbReference type="SMART" id="SM00292">
    <property type="entry name" value="BRCT"/>
    <property type="match status" value="1"/>
</dbReference>
<dbReference type="PANTHER" id="PTHR23081">
    <property type="entry name" value="RNA POLYMERASE II CTD PHOSPHATASE"/>
    <property type="match status" value="1"/>
</dbReference>
<feature type="domain" description="BRCT" evidence="8">
    <location>
        <begin position="782"/>
        <end position="860"/>
    </location>
</feature>
<comment type="catalytic activity">
    <reaction evidence="5">
        <text>O-phospho-L-seryl-[protein] + H2O = L-seryl-[protein] + phosphate</text>
        <dbReference type="Rhea" id="RHEA:20629"/>
        <dbReference type="Rhea" id="RHEA-COMP:9863"/>
        <dbReference type="Rhea" id="RHEA-COMP:11604"/>
        <dbReference type="ChEBI" id="CHEBI:15377"/>
        <dbReference type="ChEBI" id="CHEBI:29999"/>
        <dbReference type="ChEBI" id="CHEBI:43474"/>
        <dbReference type="ChEBI" id="CHEBI:83421"/>
        <dbReference type="EC" id="3.1.3.16"/>
    </reaction>
</comment>
<evidence type="ECO:0000256" key="2">
    <source>
        <dbReference type="ARBA" id="ARBA00013081"/>
    </source>
</evidence>
<organism evidence="10 11">
    <name type="scientific">Puccinia coronata f. sp. avenae</name>
    <dbReference type="NCBI Taxonomy" id="200324"/>
    <lineage>
        <taxon>Eukaryota</taxon>
        <taxon>Fungi</taxon>
        <taxon>Dikarya</taxon>
        <taxon>Basidiomycota</taxon>
        <taxon>Pucciniomycotina</taxon>
        <taxon>Pucciniomycetes</taxon>
        <taxon>Pucciniales</taxon>
        <taxon>Pucciniaceae</taxon>
        <taxon>Puccinia</taxon>
    </lineage>
</organism>
<dbReference type="Gene3D" id="3.40.50.1000">
    <property type="entry name" value="HAD superfamily/HAD-like"/>
    <property type="match status" value="1"/>
</dbReference>
<dbReference type="Gene3D" id="3.40.50.10190">
    <property type="entry name" value="BRCT domain"/>
    <property type="match status" value="1"/>
</dbReference>
<dbReference type="InterPro" id="IPR023214">
    <property type="entry name" value="HAD_sf"/>
</dbReference>
<evidence type="ECO:0000256" key="1">
    <source>
        <dbReference type="ARBA" id="ARBA00004123"/>
    </source>
</evidence>
<dbReference type="EMBL" id="PGCJ01000216">
    <property type="protein sequence ID" value="PLW37822.1"/>
    <property type="molecule type" value="Genomic_DNA"/>
</dbReference>
<feature type="region of interest" description="Disordered" evidence="7">
    <location>
        <begin position="926"/>
        <end position="1050"/>
    </location>
</feature>
<evidence type="ECO:0000256" key="5">
    <source>
        <dbReference type="ARBA" id="ARBA00047761"/>
    </source>
</evidence>
<dbReference type="GO" id="GO:0005634">
    <property type="term" value="C:nucleus"/>
    <property type="evidence" value="ECO:0007669"/>
    <property type="project" value="UniProtKB-SubCell"/>
</dbReference>
<feature type="compositionally biased region" description="Low complexity" evidence="7">
    <location>
        <begin position="626"/>
        <end position="642"/>
    </location>
</feature>
<dbReference type="InterPro" id="IPR036412">
    <property type="entry name" value="HAD-like_sf"/>
</dbReference>
<feature type="region of interest" description="Disordered" evidence="7">
    <location>
        <begin position="591"/>
        <end position="729"/>
    </location>
</feature>
<keyword evidence="4" id="KW-0539">Nucleus</keyword>